<keyword evidence="4" id="KW-1185">Reference proteome</keyword>
<feature type="domain" description="Capsule synthesis protein CapA" evidence="2">
    <location>
        <begin position="50"/>
        <end position="293"/>
    </location>
</feature>
<proteinExistence type="inferred from homology"/>
<dbReference type="PANTHER" id="PTHR33393">
    <property type="entry name" value="POLYGLUTAMINE SYNTHESIS ACCESSORY PROTEIN RV0574C-RELATED"/>
    <property type="match status" value="1"/>
</dbReference>
<evidence type="ECO:0000256" key="1">
    <source>
        <dbReference type="ARBA" id="ARBA00005662"/>
    </source>
</evidence>
<reference evidence="3 4" key="1">
    <citation type="submission" date="2016-12" db="EMBL/GenBank/DDBJ databases">
        <title>The draft genome sequence of Actinophytocola xinjiangensis.</title>
        <authorList>
            <person name="Wang W."/>
            <person name="Yuan L."/>
        </authorList>
    </citation>
    <scope>NUCLEOTIDE SEQUENCE [LARGE SCALE GENOMIC DNA]</scope>
    <source>
        <strain evidence="3 4">CGMCC 4.4663</strain>
    </source>
</reference>
<dbReference type="EMBL" id="MSIF01000009">
    <property type="protein sequence ID" value="OLF09360.1"/>
    <property type="molecule type" value="Genomic_DNA"/>
</dbReference>
<dbReference type="SUPFAM" id="SSF56300">
    <property type="entry name" value="Metallo-dependent phosphatases"/>
    <property type="match status" value="1"/>
</dbReference>
<dbReference type="PANTHER" id="PTHR33393:SF13">
    <property type="entry name" value="PGA BIOSYNTHESIS PROTEIN CAPA"/>
    <property type="match status" value="1"/>
</dbReference>
<dbReference type="Pfam" id="PF09587">
    <property type="entry name" value="PGA_cap"/>
    <property type="match status" value="1"/>
</dbReference>
<dbReference type="InterPro" id="IPR052169">
    <property type="entry name" value="CW_Biosynth-Accessory"/>
</dbReference>
<dbReference type="Proteomes" id="UP000185696">
    <property type="component" value="Unassembled WGS sequence"/>
</dbReference>
<comment type="caution">
    <text evidence="3">The sequence shown here is derived from an EMBL/GenBank/DDBJ whole genome shotgun (WGS) entry which is preliminary data.</text>
</comment>
<organism evidence="3 4">
    <name type="scientific">Actinophytocola xinjiangensis</name>
    <dbReference type="NCBI Taxonomy" id="485602"/>
    <lineage>
        <taxon>Bacteria</taxon>
        <taxon>Bacillati</taxon>
        <taxon>Actinomycetota</taxon>
        <taxon>Actinomycetes</taxon>
        <taxon>Pseudonocardiales</taxon>
        <taxon>Pseudonocardiaceae</taxon>
    </lineage>
</organism>
<protein>
    <submittedName>
        <fullName evidence="3">Poly-gamma-glutamate biosynthesis protein</fullName>
    </submittedName>
</protein>
<gene>
    <name evidence="3" type="ORF">BLA60_19485</name>
</gene>
<dbReference type="InterPro" id="IPR019079">
    <property type="entry name" value="Capsule_synth_CapA"/>
</dbReference>
<evidence type="ECO:0000259" key="2">
    <source>
        <dbReference type="SMART" id="SM00854"/>
    </source>
</evidence>
<dbReference type="Gene3D" id="3.60.21.10">
    <property type="match status" value="1"/>
</dbReference>
<dbReference type="PROSITE" id="PS51257">
    <property type="entry name" value="PROKAR_LIPOPROTEIN"/>
    <property type="match status" value="1"/>
</dbReference>
<accession>A0A7Z1AWV6</accession>
<dbReference type="InterPro" id="IPR029052">
    <property type="entry name" value="Metallo-depent_PP-like"/>
</dbReference>
<dbReference type="AlphaFoldDB" id="A0A7Z1AWV6"/>
<dbReference type="SMART" id="SM00854">
    <property type="entry name" value="PGA_cap"/>
    <property type="match status" value="1"/>
</dbReference>
<comment type="similarity">
    <text evidence="1">Belongs to the CapA family.</text>
</comment>
<dbReference type="CDD" id="cd07381">
    <property type="entry name" value="MPP_CapA"/>
    <property type="match status" value="1"/>
</dbReference>
<evidence type="ECO:0000313" key="4">
    <source>
        <dbReference type="Proteomes" id="UP000185696"/>
    </source>
</evidence>
<evidence type="ECO:0000313" key="3">
    <source>
        <dbReference type="EMBL" id="OLF09360.1"/>
    </source>
</evidence>
<sequence length="378" mass="38806">MRRSMLVVGGVALLVAGCGGDPAGGPPDHVTPLTSQVSAAGAEPAGDVFTVVASGDVLIHPALTEQAVADGQGGRDFGPLFSGVRDVIEAADLAICHLEVPLAGPDGPFEGYPLFSAPPEVATALADTGYDTCSTASNHTLDQGPEGVTSTIETLTAAGIAQTGAARTAAEAAETLVTDVGAAKVGQVSFTFGLNSGTSEPEPWMANDLDVDAVLDAARATKEAGADVVVASLHWGVEDQHEPTDEQRRIAGEVLADPAVDLIVGHHAHVVQPFEKINGKWVAYGLGNQVAKHAEPRGTTEEGVTARFRFAKGPDGWTVDLAEYVPTLVNLGPPIRLVDLTGEDTEVPADRLAEALARTDEVVASLGAVEDGLTRPGL</sequence>
<name>A0A7Z1AWV6_9PSEU</name>